<evidence type="ECO:0000256" key="1">
    <source>
        <dbReference type="SAM" id="Phobius"/>
    </source>
</evidence>
<keyword evidence="1" id="KW-0812">Transmembrane</keyword>
<evidence type="ECO:0000313" key="3">
    <source>
        <dbReference type="EMBL" id="CAA3004491.1"/>
    </source>
</evidence>
<reference evidence="3 4" key="1">
    <citation type="submission" date="2019-12" db="EMBL/GenBank/DDBJ databases">
        <authorList>
            <person name="Alioto T."/>
            <person name="Alioto T."/>
            <person name="Gomez Garrido J."/>
        </authorList>
    </citation>
    <scope>NUCLEOTIDE SEQUENCE [LARGE SCALE GENOMIC DNA]</scope>
</reference>
<evidence type="ECO:0000256" key="2">
    <source>
        <dbReference type="SAM" id="SignalP"/>
    </source>
</evidence>
<sequence length="116" mass="13101">MKNQLISFLCCIICTQMLAMAFVSSARTTPEARDHQPGMQSKQFEVNPNVTEPDTGGHRHDYYRVDKVFHARRGTSGGSSLVRRPTNSHSGSNSLTATLFHIIKGWLVFILFFRFP</sequence>
<dbReference type="Proteomes" id="UP000594638">
    <property type="component" value="Unassembled WGS sequence"/>
</dbReference>
<organism evidence="3 4">
    <name type="scientific">Olea europaea subsp. europaea</name>
    <dbReference type="NCBI Taxonomy" id="158383"/>
    <lineage>
        <taxon>Eukaryota</taxon>
        <taxon>Viridiplantae</taxon>
        <taxon>Streptophyta</taxon>
        <taxon>Embryophyta</taxon>
        <taxon>Tracheophyta</taxon>
        <taxon>Spermatophyta</taxon>
        <taxon>Magnoliopsida</taxon>
        <taxon>eudicotyledons</taxon>
        <taxon>Gunneridae</taxon>
        <taxon>Pentapetalae</taxon>
        <taxon>asterids</taxon>
        <taxon>lamiids</taxon>
        <taxon>Lamiales</taxon>
        <taxon>Oleaceae</taxon>
        <taxon>Oleeae</taxon>
        <taxon>Olea</taxon>
    </lineage>
</organism>
<dbReference type="Gramene" id="OE9A117957T1">
    <property type="protein sequence ID" value="OE9A117957C1"/>
    <property type="gene ID" value="OE9A117957"/>
</dbReference>
<protein>
    <submittedName>
        <fullName evidence="3">Uncharacterized protein</fullName>
    </submittedName>
</protein>
<evidence type="ECO:0000313" key="4">
    <source>
        <dbReference type="Proteomes" id="UP000594638"/>
    </source>
</evidence>
<dbReference type="AlphaFoldDB" id="A0A8S0TMR3"/>
<proteinExistence type="predicted"/>
<comment type="caution">
    <text evidence="3">The sequence shown here is derived from an EMBL/GenBank/DDBJ whole genome shotgun (WGS) entry which is preliminary data.</text>
</comment>
<keyword evidence="2" id="KW-0732">Signal</keyword>
<keyword evidence="4" id="KW-1185">Reference proteome</keyword>
<keyword evidence="1" id="KW-0472">Membrane</keyword>
<accession>A0A8S0TMR3</accession>
<name>A0A8S0TMR3_OLEEU</name>
<feature type="chain" id="PRO_5035842865" evidence="2">
    <location>
        <begin position="22"/>
        <end position="116"/>
    </location>
</feature>
<feature type="transmembrane region" description="Helical" evidence="1">
    <location>
        <begin position="94"/>
        <end position="113"/>
    </location>
</feature>
<dbReference type="EMBL" id="CACTIH010006243">
    <property type="protein sequence ID" value="CAA3004491.1"/>
    <property type="molecule type" value="Genomic_DNA"/>
</dbReference>
<feature type="signal peptide" evidence="2">
    <location>
        <begin position="1"/>
        <end position="21"/>
    </location>
</feature>
<keyword evidence="1" id="KW-1133">Transmembrane helix</keyword>
<gene>
    <name evidence="3" type="ORF">OLEA9_A117957</name>
</gene>